<comment type="caution">
    <text evidence="1">The sequence shown here is derived from an EMBL/GenBank/DDBJ whole genome shotgun (WGS) entry which is preliminary data.</text>
</comment>
<name>A0ABN3N8I1_9ACTN</name>
<evidence type="ECO:0000313" key="1">
    <source>
        <dbReference type="EMBL" id="GAA2516597.1"/>
    </source>
</evidence>
<dbReference type="EMBL" id="BAAASR010000047">
    <property type="protein sequence ID" value="GAA2516597.1"/>
    <property type="molecule type" value="Genomic_DNA"/>
</dbReference>
<dbReference type="RefSeq" id="WP_344366522.1">
    <property type="nucleotide sequence ID" value="NZ_BAAASR010000047.1"/>
</dbReference>
<dbReference type="Proteomes" id="UP001499942">
    <property type="component" value="Unassembled WGS sequence"/>
</dbReference>
<accession>A0ABN3N8I1</accession>
<protein>
    <submittedName>
        <fullName evidence="1">Uncharacterized protein</fullName>
    </submittedName>
</protein>
<organism evidence="1 2">
    <name type="scientific">Streptomyces gobitricini</name>
    <dbReference type="NCBI Taxonomy" id="68211"/>
    <lineage>
        <taxon>Bacteria</taxon>
        <taxon>Bacillati</taxon>
        <taxon>Actinomycetota</taxon>
        <taxon>Actinomycetes</taxon>
        <taxon>Kitasatosporales</taxon>
        <taxon>Streptomycetaceae</taxon>
        <taxon>Streptomyces</taxon>
    </lineage>
</organism>
<gene>
    <name evidence="1" type="ORF">GCM10010393_56930</name>
</gene>
<sequence length="173" mass="18119">MPPEPPQAALTAEEKVDALAEAEGWLPDEVASAYVADICATLTDQEESGAGAVQWLALGETDAEHAAVLRAGVPLLCPEWSKTVTEVLGAGVRFYSDGTYRVTAKLGSAVDAIAPGAYRVVGALEDCYWERTSKGGEVLDNGFATSAQNITVTVKASDGQFTARGCGVWKPVE</sequence>
<proteinExistence type="predicted"/>
<evidence type="ECO:0000313" key="2">
    <source>
        <dbReference type="Proteomes" id="UP001499942"/>
    </source>
</evidence>
<keyword evidence="2" id="KW-1185">Reference proteome</keyword>
<reference evidence="1 2" key="1">
    <citation type="journal article" date="2019" name="Int. J. Syst. Evol. Microbiol.">
        <title>The Global Catalogue of Microorganisms (GCM) 10K type strain sequencing project: providing services to taxonomists for standard genome sequencing and annotation.</title>
        <authorList>
            <consortium name="The Broad Institute Genomics Platform"/>
            <consortium name="The Broad Institute Genome Sequencing Center for Infectious Disease"/>
            <person name="Wu L."/>
            <person name="Ma J."/>
        </authorList>
    </citation>
    <scope>NUCLEOTIDE SEQUENCE [LARGE SCALE GENOMIC DNA]</scope>
    <source>
        <strain evidence="1 2">JCM 5062</strain>
    </source>
</reference>